<dbReference type="Proteomes" id="UP001055117">
    <property type="component" value="Unassembled WGS sequence"/>
</dbReference>
<gene>
    <name evidence="1" type="ORF">AFCDBAGC_4503</name>
</gene>
<dbReference type="EMBL" id="BPQG01000082">
    <property type="protein sequence ID" value="GJD46620.1"/>
    <property type="molecule type" value="Genomic_DNA"/>
</dbReference>
<evidence type="ECO:0000313" key="1">
    <source>
        <dbReference type="EMBL" id="GJD46620.1"/>
    </source>
</evidence>
<keyword evidence="2" id="KW-1185">Reference proteome</keyword>
<dbReference type="RefSeq" id="WP_238272987.1">
    <property type="nucleotide sequence ID" value="NZ_BPQG01000082.1"/>
</dbReference>
<proteinExistence type="predicted"/>
<evidence type="ECO:0000313" key="2">
    <source>
        <dbReference type="Proteomes" id="UP001055117"/>
    </source>
</evidence>
<reference evidence="1 2" key="1">
    <citation type="journal article" date="2021" name="Front. Microbiol.">
        <title>Comprehensive Comparative Genomics and Phenotyping of Methylobacterium Species.</title>
        <authorList>
            <person name="Alessa O."/>
            <person name="Ogura Y."/>
            <person name="Fujitani Y."/>
            <person name="Takami H."/>
            <person name="Hayashi T."/>
            <person name="Sahin N."/>
            <person name="Tani A."/>
        </authorList>
    </citation>
    <scope>NUCLEOTIDE SEQUENCE [LARGE SCALE GENOMIC DNA]</scope>
    <source>
        <strain evidence="1 2">DSM 23679</strain>
    </source>
</reference>
<protein>
    <submittedName>
        <fullName evidence="1">Uncharacterized protein</fullName>
    </submittedName>
</protein>
<name>A0ABQ4QMX9_9HYPH</name>
<sequence>MTADKIAQVQRLSSALAARVRYAQMVRGPILPAQVDALLAAAMLLQEHGVPWPSLVEQVLHDLAQDLEHPEPSAAAEP</sequence>
<comment type="caution">
    <text evidence="1">The sequence shown here is derived from an EMBL/GenBank/DDBJ whole genome shotgun (WGS) entry which is preliminary data.</text>
</comment>
<accession>A0ABQ4QMX9</accession>
<organism evidence="1 2">
    <name type="scientific">Methylobacterium cerastii</name>
    <dbReference type="NCBI Taxonomy" id="932741"/>
    <lineage>
        <taxon>Bacteria</taxon>
        <taxon>Pseudomonadati</taxon>
        <taxon>Pseudomonadota</taxon>
        <taxon>Alphaproteobacteria</taxon>
        <taxon>Hyphomicrobiales</taxon>
        <taxon>Methylobacteriaceae</taxon>
        <taxon>Methylobacterium</taxon>
    </lineage>
</organism>